<dbReference type="Gene3D" id="3.40.190.170">
    <property type="entry name" value="Bacterial extracellular solute-binding protein, family 7"/>
    <property type="match status" value="1"/>
</dbReference>
<dbReference type="AlphaFoldDB" id="A0A164HN52"/>
<name>A0A164HN52_9CRUS</name>
<keyword evidence="3" id="KW-1185">Reference proteome</keyword>
<protein>
    <submittedName>
        <fullName evidence="2">Uncharacterized protein</fullName>
    </submittedName>
</protein>
<sequence length="83" mass="9200">IARISVGPVGTIVDELNVFNMPFVFRDSKHMEAVIDGEIGTELLAKISENPQTRLIALGWMNAGSRNVYNSKRPIRTTEDLKG</sequence>
<dbReference type="InterPro" id="IPR038404">
    <property type="entry name" value="TRAP_DctP_sf"/>
</dbReference>
<dbReference type="STRING" id="35525.A0A164HN52"/>
<dbReference type="GO" id="GO:0030246">
    <property type="term" value="F:carbohydrate binding"/>
    <property type="evidence" value="ECO:0007669"/>
    <property type="project" value="TreeGrafter"/>
</dbReference>
<organism evidence="2 3">
    <name type="scientific">Daphnia magna</name>
    <dbReference type="NCBI Taxonomy" id="35525"/>
    <lineage>
        <taxon>Eukaryota</taxon>
        <taxon>Metazoa</taxon>
        <taxon>Ecdysozoa</taxon>
        <taxon>Arthropoda</taxon>
        <taxon>Crustacea</taxon>
        <taxon>Branchiopoda</taxon>
        <taxon>Diplostraca</taxon>
        <taxon>Cladocera</taxon>
        <taxon>Anomopoda</taxon>
        <taxon>Daphniidae</taxon>
        <taxon>Daphnia</taxon>
    </lineage>
</organism>
<dbReference type="NCBIfam" id="NF037995">
    <property type="entry name" value="TRAP_S1"/>
    <property type="match status" value="1"/>
</dbReference>
<proteinExistence type="predicted"/>
<dbReference type="Proteomes" id="UP000076858">
    <property type="component" value="Unassembled WGS sequence"/>
</dbReference>
<evidence type="ECO:0000313" key="2">
    <source>
        <dbReference type="EMBL" id="KZS00407.1"/>
    </source>
</evidence>
<dbReference type="GO" id="GO:0055085">
    <property type="term" value="P:transmembrane transport"/>
    <property type="evidence" value="ECO:0007669"/>
    <property type="project" value="InterPro"/>
</dbReference>
<dbReference type="PANTHER" id="PTHR33376:SF2">
    <property type="entry name" value="DICARBOXYLATE-BINDING PERIPLASMIC PROTEIN"/>
    <property type="match status" value="1"/>
</dbReference>
<evidence type="ECO:0000313" key="3">
    <source>
        <dbReference type="Proteomes" id="UP000076858"/>
    </source>
</evidence>
<feature type="non-terminal residue" evidence="2">
    <location>
        <position position="83"/>
    </location>
</feature>
<feature type="non-terminal residue" evidence="2">
    <location>
        <position position="1"/>
    </location>
</feature>
<dbReference type="Pfam" id="PF03480">
    <property type="entry name" value="DctP"/>
    <property type="match status" value="1"/>
</dbReference>
<gene>
    <name evidence="2" type="ORF">APZ42_003285</name>
</gene>
<comment type="caution">
    <text evidence="2">The sequence shown here is derived from an EMBL/GenBank/DDBJ whole genome shotgun (WGS) entry which is preliminary data.</text>
</comment>
<dbReference type="InterPro" id="IPR018389">
    <property type="entry name" value="DctP_fam"/>
</dbReference>
<accession>A0A164HN52</accession>
<dbReference type="PANTHER" id="PTHR33376">
    <property type="match status" value="1"/>
</dbReference>
<evidence type="ECO:0000256" key="1">
    <source>
        <dbReference type="ARBA" id="ARBA00022729"/>
    </source>
</evidence>
<reference evidence="2 3" key="1">
    <citation type="submission" date="2016-03" db="EMBL/GenBank/DDBJ databases">
        <title>EvidentialGene: Evidence-directed Construction of Genes on Genomes.</title>
        <authorList>
            <person name="Gilbert D.G."/>
            <person name="Choi J.-H."/>
            <person name="Mockaitis K."/>
            <person name="Colbourne J."/>
            <person name="Pfrender M."/>
        </authorList>
    </citation>
    <scope>NUCLEOTIDE SEQUENCE [LARGE SCALE GENOMIC DNA]</scope>
    <source>
        <strain evidence="2 3">Xinb3</strain>
        <tissue evidence="2">Complete organism</tissue>
    </source>
</reference>
<keyword evidence="1" id="KW-0732">Signal</keyword>
<dbReference type="EMBL" id="LRGB01010143">
    <property type="protein sequence ID" value="KZS00407.1"/>
    <property type="molecule type" value="Genomic_DNA"/>
</dbReference>